<dbReference type="RefSeq" id="XP_030746126.1">
    <property type="nucleotide sequence ID" value="XM_030890266.1"/>
</dbReference>
<accession>A0A6J2X4L3</accession>
<evidence type="ECO:0000313" key="2">
    <source>
        <dbReference type="Proteomes" id="UP000504635"/>
    </source>
</evidence>
<feature type="region of interest" description="Disordered" evidence="1">
    <location>
        <begin position="1"/>
        <end position="27"/>
    </location>
</feature>
<keyword evidence="2" id="KW-1185">Reference proteome</keyword>
<name>A0A6J2X4L3_SITOR</name>
<reference evidence="3" key="1">
    <citation type="submission" date="2025-08" db="UniProtKB">
        <authorList>
            <consortium name="RefSeq"/>
        </authorList>
    </citation>
    <scope>IDENTIFICATION</scope>
    <source>
        <tissue evidence="3">Gonads</tissue>
    </source>
</reference>
<gene>
    <name evidence="3" type="primary">LOC115874961</name>
</gene>
<sequence length="145" mass="16820">MPRFNQNFTSYSGEMENPNFTEASGAMESSDLAKQMMALMQMMEQNRITSEERLTRLIQQQDNVQKYQIIPDFSKSISDFNGETLGKTAMDWLEQLETTAIIHKWPEEFKLETAKIHLVGAAKNWFNGSKTQGCRRIIARHCQFF</sequence>
<dbReference type="GeneID" id="115874961"/>
<dbReference type="Proteomes" id="UP000504635">
    <property type="component" value="Unplaced"/>
</dbReference>
<dbReference type="OrthoDB" id="6777910at2759"/>
<dbReference type="AlphaFoldDB" id="A0A6J2X4L3"/>
<dbReference type="KEGG" id="soy:115874961"/>
<dbReference type="InParanoid" id="A0A6J2X4L3"/>
<feature type="compositionally biased region" description="Polar residues" evidence="1">
    <location>
        <begin position="1"/>
        <end position="22"/>
    </location>
</feature>
<protein>
    <submittedName>
        <fullName evidence="3">Uncharacterized protein LOC115874961</fullName>
    </submittedName>
</protein>
<organism evidence="2 3">
    <name type="scientific">Sitophilus oryzae</name>
    <name type="common">Rice weevil</name>
    <name type="synonym">Curculio oryzae</name>
    <dbReference type="NCBI Taxonomy" id="7048"/>
    <lineage>
        <taxon>Eukaryota</taxon>
        <taxon>Metazoa</taxon>
        <taxon>Ecdysozoa</taxon>
        <taxon>Arthropoda</taxon>
        <taxon>Hexapoda</taxon>
        <taxon>Insecta</taxon>
        <taxon>Pterygota</taxon>
        <taxon>Neoptera</taxon>
        <taxon>Endopterygota</taxon>
        <taxon>Coleoptera</taxon>
        <taxon>Polyphaga</taxon>
        <taxon>Cucujiformia</taxon>
        <taxon>Curculionidae</taxon>
        <taxon>Dryophthorinae</taxon>
        <taxon>Sitophilus</taxon>
    </lineage>
</organism>
<proteinExistence type="predicted"/>
<evidence type="ECO:0000313" key="3">
    <source>
        <dbReference type="RefSeq" id="XP_030746126.1"/>
    </source>
</evidence>
<evidence type="ECO:0000256" key="1">
    <source>
        <dbReference type="SAM" id="MobiDB-lite"/>
    </source>
</evidence>